<dbReference type="FunFam" id="3.30.70.270:FF:000020">
    <property type="entry name" value="Transposon Tf2-6 polyprotein-like Protein"/>
    <property type="match status" value="1"/>
</dbReference>
<evidence type="ECO:0000256" key="4">
    <source>
        <dbReference type="ARBA" id="ARBA00022759"/>
    </source>
</evidence>
<dbReference type="CDD" id="cd00303">
    <property type="entry name" value="retropepsin_like"/>
    <property type="match status" value="1"/>
</dbReference>
<dbReference type="GO" id="GO:0004519">
    <property type="term" value="F:endonuclease activity"/>
    <property type="evidence" value="ECO:0007669"/>
    <property type="project" value="UniProtKB-KW"/>
</dbReference>
<dbReference type="Gene3D" id="1.10.340.70">
    <property type="match status" value="1"/>
</dbReference>
<keyword evidence="2" id="KW-0548">Nucleotidyltransferase</keyword>
<evidence type="ECO:0000256" key="3">
    <source>
        <dbReference type="ARBA" id="ARBA00022722"/>
    </source>
</evidence>
<dbReference type="Pfam" id="PF00078">
    <property type="entry name" value="RVT_1"/>
    <property type="match status" value="1"/>
</dbReference>
<protein>
    <submittedName>
        <fullName evidence="9">RNA-directed DNA polymerase</fullName>
    </submittedName>
</protein>
<reference evidence="9 10" key="2">
    <citation type="journal article" date="2017" name="Nature">
        <title>The Apostasia genome and the evolution of orchids.</title>
        <authorList>
            <person name="Zhang G.Q."/>
            <person name="Liu K.W."/>
            <person name="Li Z."/>
            <person name="Lohaus R."/>
            <person name="Hsiao Y.Y."/>
            <person name="Niu S.C."/>
            <person name="Wang J.Y."/>
            <person name="Lin Y.C."/>
            <person name="Xu Q."/>
            <person name="Chen L.J."/>
            <person name="Yoshida K."/>
            <person name="Fujiwara S."/>
            <person name="Wang Z.W."/>
            <person name="Zhang Y.Q."/>
            <person name="Mitsuda N."/>
            <person name="Wang M."/>
            <person name="Liu G.H."/>
            <person name="Pecoraro L."/>
            <person name="Huang H.X."/>
            <person name="Xiao X.J."/>
            <person name="Lin M."/>
            <person name="Wu X.Y."/>
            <person name="Wu W.L."/>
            <person name="Chen Y.Y."/>
            <person name="Chang S.B."/>
            <person name="Sakamoto S."/>
            <person name="Ohme-Takagi M."/>
            <person name="Yagi M."/>
            <person name="Zeng S.J."/>
            <person name="Shen C.Y."/>
            <person name="Yeh C.M."/>
            <person name="Luo Y.B."/>
            <person name="Tsai W.C."/>
            <person name="Van de Peer Y."/>
            <person name="Liu Z.J."/>
        </authorList>
    </citation>
    <scope>NUCLEOTIDE SEQUENCE [LARGE SCALE GENOMIC DNA]</scope>
    <source>
        <tissue evidence="9">The whole plant</tissue>
    </source>
</reference>
<evidence type="ECO:0000256" key="5">
    <source>
        <dbReference type="ARBA" id="ARBA00022801"/>
    </source>
</evidence>
<dbReference type="PROSITE" id="PS50878">
    <property type="entry name" value="RT_POL"/>
    <property type="match status" value="1"/>
</dbReference>
<dbReference type="CDD" id="cd09274">
    <property type="entry name" value="RNase_HI_RT_Ty3"/>
    <property type="match status" value="1"/>
</dbReference>
<accession>A0A2I0VKV5</accession>
<dbReference type="InterPro" id="IPR036397">
    <property type="entry name" value="RNaseH_sf"/>
</dbReference>
<dbReference type="InterPro" id="IPR000477">
    <property type="entry name" value="RT_dom"/>
</dbReference>
<evidence type="ECO:0000256" key="1">
    <source>
        <dbReference type="ARBA" id="ARBA00022679"/>
    </source>
</evidence>
<dbReference type="FunFam" id="1.10.340.70:FF:000001">
    <property type="entry name" value="Retrovirus-related Pol polyprotein from transposon gypsy-like Protein"/>
    <property type="match status" value="1"/>
</dbReference>
<name>A0A2I0VKV5_9ASPA</name>
<reference evidence="9 10" key="1">
    <citation type="journal article" date="2016" name="Sci. Rep.">
        <title>The Dendrobium catenatum Lindl. genome sequence provides insights into polysaccharide synthase, floral development and adaptive evolution.</title>
        <authorList>
            <person name="Zhang G.Q."/>
            <person name="Xu Q."/>
            <person name="Bian C."/>
            <person name="Tsai W.C."/>
            <person name="Yeh C.M."/>
            <person name="Liu K.W."/>
            <person name="Yoshida K."/>
            <person name="Zhang L.S."/>
            <person name="Chang S.B."/>
            <person name="Chen F."/>
            <person name="Shi Y."/>
            <person name="Su Y.Y."/>
            <person name="Zhang Y.Q."/>
            <person name="Chen L.J."/>
            <person name="Yin Y."/>
            <person name="Lin M."/>
            <person name="Huang H."/>
            <person name="Deng H."/>
            <person name="Wang Z.W."/>
            <person name="Zhu S.L."/>
            <person name="Zhao X."/>
            <person name="Deng C."/>
            <person name="Niu S.C."/>
            <person name="Huang J."/>
            <person name="Wang M."/>
            <person name="Liu G.H."/>
            <person name="Yang H.J."/>
            <person name="Xiao X.J."/>
            <person name="Hsiao Y.Y."/>
            <person name="Wu W.L."/>
            <person name="Chen Y.Y."/>
            <person name="Mitsuda N."/>
            <person name="Ohme-Takagi M."/>
            <person name="Luo Y.B."/>
            <person name="Van de Peer Y."/>
            <person name="Liu Z.J."/>
        </authorList>
    </citation>
    <scope>NUCLEOTIDE SEQUENCE [LARGE SCALE GENOMIC DNA]</scope>
    <source>
        <tissue evidence="9">The whole plant</tissue>
    </source>
</reference>
<dbReference type="Gene3D" id="3.30.420.10">
    <property type="entry name" value="Ribonuclease H-like superfamily/Ribonuclease H"/>
    <property type="match status" value="1"/>
</dbReference>
<dbReference type="InterPro" id="IPR012337">
    <property type="entry name" value="RNaseH-like_sf"/>
</dbReference>
<feature type="domain" description="Integrase catalytic" evidence="8">
    <location>
        <begin position="651"/>
        <end position="811"/>
    </location>
</feature>
<dbReference type="InterPro" id="IPR043128">
    <property type="entry name" value="Rev_trsase/Diguanyl_cyclase"/>
</dbReference>
<dbReference type="Pfam" id="PF17921">
    <property type="entry name" value="Integrase_H2C2"/>
    <property type="match status" value="1"/>
</dbReference>
<dbReference type="GO" id="GO:0003676">
    <property type="term" value="F:nucleic acid binding"/>
    <property type="evidence" value="ECO:0007669"/>
    <property type="project" value="InterPro"/>
</dbReference>
<dbReference type="InterPro" id="IPR056924">
    <property type="entry name" value="SH3_Tf2-1"/>
</dbReference>
<dbReference type="InterPro" id="IPR001584">
    <property type="entry name" value="Integrase_cat-core"/>
</dbReference>
<dbReference type="GO" id="GO:0003964">
    <property type="term" value="F:RNA-directed DNA polymerase activity"/>
    <property type="evidence" value="ECO:0007669"/>
    <property type="project" value="UniProtKB-KW"/>
</dbReference>
<evidence type="ECO:0000256" key="2">
    <source>
        <dbReference type="ARBA" id="ARBA00022695"/>
    </source>
</evidence>
<dbReference type="InterPro" id="IPR043502">
    <property type="entry name" value="DNA/RNA_pol_sf"/>
</dbReference>
<dbReference type="GO" id="GO:0016787">
    <property type="term" value="F:hydrolase activity"/>
    <property type="evidence" value="ECO:0007669"/>
    <property type="project" value="UniProtKB-KW"/>
</dbReference>
<feature type="domain" description="Reverse transcriptase" evidence="7">
    <location>
        <begin position="136"/>
        <end position="315"/>
    </location>
</feature>
<keyword evidence="1" id="KW-0808">Transferase</keyword>
<keyword evidence="3" id="KW-0540">Nuclease</keyword>
<dbReference type="InterPro" id="IPR041373">
    <property type="entry name" value="RT_RNaseH"/>
</dbReference>
<dbReference type="FunFam" id="3.10.20.370:FF:000001">
    <property type="entry name" value="Retrovirus-related Pol polyprotein from transposon 17.6-like protein"/>
    <property type="match status" value="1"/>
</dbReference>
<dbReference type="InterPro" id="IPR041588">
    <property type="entry name" value="Integrase_H2C2"/>
</dbReference>
<dbReference type="PANTHER" id="PTHR35046:SF23">
    <property type="entry name" value="NUCLEOTIDYLTRANSFERASE, RIBONUCLEASE H"/>
    <property type="match status" value="1"/>
</dbReference>
<sequence>MVDKLQLKTEKHPNPYKLAWIQKENVVKVTKRCLVNFSIGTYKEQLWCDVVPMDACHLLLGRPWQYDRQTIHDGVQELLQEFCDVFPEEIPAGLPPAREIQHEIELIPGAVLPNRPPYRIRPDEYEHLQLQIEDLLSKGFIKPSVSSCAVPVLLVPKKDGSYRMCMDSRAMNKITVRYRFPIPRIDDLFDQLHGAKVFSKIDLRSGYHQIRLREGDEWKTAFKVRDGLYEWTVMPFGLSNAPSTFTRLMNQVFQPFLCKFVVVYFDDILIFSENIEEHLQHIRLVLCKLREQKLYGHIGKSKFLDSKIEFLCFVVSVSGIEADPRKIEAIVSWPTPQSFTEVRRFHGLASFYRRFIKNFSSIAAPITESLKSESFVWSSSAQSSFELLKKAVTTSPVLNLPDFNKVFEVECDASNVGIGAVLSQDGHPIAFFSEKLNEARQKYSTYDKEFYALVRALHHWNHYLLAKDFVLYTDHEALRYLNSQKKLKGRHAAWSEFLASFNYVIKHKAGHLNQAADALSRCHLLLQTLQTKVLGMENFKDLYSVDADFKLIWNQCLHQPYKLFHIKDGYLFHGHSLCIPRGSNRLAIITEFHEGGLMGHFGRDKTLNLIQEKFYWPLLSRDVGRYVQGCRVCRMAKTQGTNAGLYSPLPVPKAPWEDVSLDFVLGLPRTQRNKDSIMVVVNRFSKMAHFVACHKTLDASHIANLYLKEIVRIYGIPMTITSDRDIKFMSYFWKTLWSKLGTRLQYSSAAHPQTDGQTEVVNRSLGNLLRCFVRRNIKQWDLILAQIEFAFNRSVNQSTRRSPFEIVYGRNPLTPLDLIPIVQQTAYNLDGEQRSKEIQKLHQQVQDEIIKQNEKYRAQANRHRKKVIYQEGDLVWIRLRKERFPAKAFSKLKPRADGPFRVVKRINDNAYLIDLPGDYNILAVFNVADLTPHYENEALPTLEE</sequence>
<keyword evidence="4" id="KW-0255">Endonuclease</keyword>
<dbReference type="PANTHER" id="PTHR35046">
    <property type="entry name" value="ZINC KNUCKLE (CCHC-TYPE) FAMILY PROTEIN"/>
    <property type="match status" value="1"/>
</dbReference>
<dbReference type="Gene3D" id="3.10.10.10">
    <property type="entry name" value="HIV Type 1 Reverse Transcriptase, subunit A, domain 1"/>
    <property type="match status" value="1"/>
</dbReference>
<keyword evidence="6 9" id="KW-0695">RNA-directed DNA polymerase</keyword>
<dbReference type="SUPFAM" id="SSF53098">
    <property type="entry name" value="Ribonuclease H-like"/>
    <property type="match status" value="1"/>
</dbReference>
<keyword evidence="10" id="KW-1185">Reference proteome</keyword>
<dbReference type="PROSITE" id="PS50994">
    <property type="entry name" value="INTEGRASE"/>
    <property type="match status" value="1"/>
</dbReference>
<evidence type="ECO:0000259" key="8">
    <source>
        <dbReference type="PROSITE" id="PS50994"/>
    </source>
</evidence>
<dbReference type="CDD" id="cd01647">
    <property type="entry name" value="RT_LTR"/>
    <property type="match status" value="1"/>
</dbReference>
<gene>
    <name evidence="9" type="ORF">MA16_Dca026561</name>
</gene>
<dbReference type="Pfam" id="PF17917">
    <property type="entry name" value="RT_RNaseH"/>
    <property type="match status" value="1"/>
</dbReference>
<dbReference type="GO" id="GO:0015074">
    <property type="term" value="P:DNA integration"/>
    <property type="evidence" value="ECO:0007669"/>
    <property type="project" value="InterPro"/>
</dbReference>
<dbReference type="Proteomes" id="UP000233837">
    <property type="component" value="Unassembled WGS sequence"/>
</dbReference>
<evidence type="ECO:0000313" key="10">
    <source>
        <dbReference type="Proteomes" id="UP000233837"/>
    </source>
</evidence>
<evidence type="ECO:0000313" key="9">
    <source>
        <dbReference type="EMBL" id="PKU64035.1"/>
    </source>
</evidence>
<keyword evidence="5" id="KW-0378">Hydrolase</keyword>
<proteinExistence type="predicted"/>
<evidence type="ECO:0000259" key="7">
    <source>
        <dbReference type="PROSITE" id="PS50878"/>
    </source>
</evidence>
<dbReference type="Gene3D" id="3.30.70.270">
    <property type="match status" value="2"/>
</dbReference>
<dbReference type="SUPFAM" id="SSF56672">
    <property type="entry name" value="DNA/RNA polymerases"/>
    <property type="match status" value="1"/>
</dbReference>
<organism evidence="9 10">
    <name type="scientific">Dendrobium catenatum</name>
    <dbReference type="NCBI Taxonomy" id="906689"/>
    <lineage>
        <taxon>Eukaryota</taxon>
        <taxon>Viridiplantae</taxon>
        <taxon>Streptophyta</taxon>
        <taxon>Embryophyta</taxon>
        <taxon>Tracheophyta</taxon>
        <taxon>Spermatophyta</taxon>
        <taxon>Magnoliopsida</taxon>
        <taxon>Liliopsida</taxon>
        <taxon>Asparagales</taxon>
        <taxon>Orchidaceae</taxon>
        <taxon>Epidendroideae</taxon>
        <taxon>Malaxideae</taxon>
        <taxon>Dendrobiinae</taxon>
        <taxon>Dendrobium</taxon>
    </lineage>
</organism>
<dbReference type="Pfam" id="PF24626">
    <property type="entry name" value="SH3_Tf2-1"/>
    <property type="match status" value="1"/>
</dbReference>
<dbReference type="EMBL" id="KZ503449">
    <property type="protein sequence ID" value="PKU64035.1"/>
    <property type="molecule type" value="Genomic_DNA"/>
</dbReference>
<dbReference type="AlphaFoldDB" id="A0A2I0VKV5"/>
<evidence type="ECO:0000256" key="6">
    <source>
        <dbReference type="ARBA" id="ARBA00022918"/>
    </source>
</evidence>